<feature type="transmembrane region" description="Helical" evidence="8">
    <location>
        <begin position="52"/>
        <end position="75"/>
    </location>
</feature>
<organism evidence="9 10">
    <name type="scientific">Facklamia lactis</name>
    <dbReference type="NCBI Taxonomy" id="2749967"/>
    <lineage>
        <taxon>Bacteria</taxon>
        <taxon>Bacillati</taxon>
        <taxon>Bacillota</taxon>
        <taxon>Bacilli</taxon>
        <taxon>Lactobacillales</taxon>
        <taxon>Aerococcaceae</taxon>
        <taxon>Facklamia</taxon>
    </lineage>
</organism>
<evidence type="ECO:0000313" key="9">
    <source>
        <dbReference type="EMBL" id="MBG9985978.1"/>
    </source>
</evidence>
<keyword evidence="4" id="KW-1003">Cell membrane</keyword>
<evidence type="ECO:0000256" key="1">
    <source>
        <dbReference type="ARBA" id="ARBA00004651"/>
    </source>
</evidence>
<dbReference type="EMBL" id="JACBXQ010000002">
    <property type="protein sequence ID" value="MBG9985978.1"/>
    <property type="molecule type" value="Genomic_DNA"/>
</dbReference>
<evidence type="ECO:0000256" key="4">
    <source>
        <dbReference type="ARBA" id="ARBA00022475"/>
    </source>
</evidence>
<feature type="transmembrane region" description="Helical" evidence="8">
    <location>
        <begin position="345"/>
        <end position="364"/>
    </location>
</feature>
<evidence type="ECO:0000256" key="5">
    <source>
        <dbReference type="ARBA" id="ARBA00022692"/>
    </source>
</evidence>
<feature type="transmembrane region" description="Helical" evidence="8">
    <location>
        <begin position="87"/>
        <end position="110"/>
    </location>
</feature>
<evidence type="ECO:0000256" key="2">
    <source>
        <dbReference type="ARBA" id="ARBA00009773"/>
    </source>
</evidence>
<feature type="transmembrane region" description="Helical" evidence="8">
    <location>
        <begin position="23"/>
        <end position="46"/>
    </location>
</feature>
<evidence type="ECO:0000256" key="8">
    <source>
        <dbReference type="SAM" id="Phobius"/>
    </source>
</evidence>
<evidence type="ECO:0000313" key="10">
    <source>
        <dbReference type="Proteomes" id="UP000721415"/>
    </source>
</evidence>
<keyword evidence="5 8" id="KW-0812">Transmembrane</keyword>
<dbReference type="Pfam" id="PF01594">
    <property type="entry name" value="AI-2E_transport"/>
    <property type="match status" value="1"/>
</dbReference>
<keyword evidence="10" id="KW-1185">Reference proteome</keyword>
<protein>
    <submittedName>
        <fullName evidence="9">AI-2E family transporter</fullName>
    </submittedName>
</protein>
<dbReference type="InterPro" id="IPR002549">
    <property type="entry name" value="AI-2E-like"/>
</dbReference>
<keyword evidence="7 8" id="KW-0472">Membrane</keyword>
<evidence type="ECO:0000256" key="3">
    <source>
        <dbReference type="ARBA" id="ARBA00022448"/>
    </source>
</evidence>
<dbReference type="PANTHER" id="PTHR21716:SF53">
    <property type="entry name" value="PERMEASE PERM-RELATED"/>
    <property type="match status" value="1"/>
</dbReference>
<evidence type="ECO:0000256" key="7">
    <source>
        <dbReference type="ARBA" id="ARBA00023136"/>
    </source>
</evidence>
<dbReference type="RefSeq" id="WP_197114898.1">
    <property type="nucleotide sequence ID" value="NZ_JACBXQ010000002.1"/>
</dbReference>
<proteinExistence type="inferred from homology"/>
<feature type="transmembrane region" description="Helical" evidence="8">
    <location>
        <begin position="241"/>
        <end position="264"/>
    </location>
</feature>
<keyword evidence="3" id="KW-0813">Transport</keyword>
<reference evidence="9 10" key="1">
    <citation type="submission" date="2020-07" db="EMBL/GenBank/DDBJ databases">
        <title>Facklamia lactis sp. nov., isolated from raw milk.</title>
        <authorList>
            <person name="Doll E.V."/>
            <person name="Huptas C."/>
            <person name="Staib L."/>
            <person name="Wenning M."/>
            <person name="Scherer S."/>
        </authorList>
    </citation>
    <scope>NUCLEOTIDE SEQUENCE [LARGE SCALE GENOMIC DNA]</scope>
    <source>
        <strain evidence="9 10">DSM 111018</strain>
    </source>
</reference>
<name>A0ABS0LPA1_9LACT</name>
<comment type="similarity">
    <text evidence="2">Belongs to the autoinducer-2 exporter (AI-2E) (TC 2.A.86) family.</text>
</comment>
<evidence type="ECO:0000256" key="6">
    <source>
        <dbReference type="ARBA" id="ARBA00022989"/>
    </source>
</evidence>
<comment type="caution">
    <text evidence="9">The sequence shown here is derived from an EMBL/GenBank/DDBJ whole genome shotgun (WGS) entry which is preliminary data.</text>
</comment>
<feature type="transmembrane region" description="Helical" evidence="8">
    <location>
        <begin position="178"/>
        <end position="200"/>
    </location>
</feature>
<accession>A0ABS0LPA1</accession>
<dbReference type="PANTHER" id="PTHR21716">
    <property type="entry name" value="TRANSMEMBRANE PROTEIN"/>
    <property type="match status" value="1"/>
</dbReference>
<dbReference type="Proteomes" id="UP000721415">
    <property type="component" value="Unassembled WGS sequence"/>
</dbReference>
<comment type="subcellular location">
    <subcellularLocation>
        <location evidence="1">Cell membrane</location>
        <topology evidence="1">Multi-pass membrane protein</topology>
    </subcellularLocation>
</comment>
<gene>
    <name evidence="9" type="ORF">HZY91_03605</name>
</gene>
<keyword evidence="6 8" id="KW-1133">Transmembrane helix</keyword>
<sequence>MRRGPEHTPLTTFKRNFMNNQHIIRLLILLLTFSVIFLFTKIAYLFQPLGVFIQFFAFPMIGTVILYYLFSPIVVKLARRGVNRHLAIWMIYFFVTLLLVWGIATLVPIVQRQTQSFVENLPEYSNSIQDLFNSIPLVPDLEDVFPNLATQLSDMNLNGLVEQFQPIITSTFGSLGNVIGTLSTVVTGLITIPVLLYYMLLEGYKLIPLMLHHIPNAYRKTSKTIFFQSHYQIGRYVRGQIIVAIMVGFLFAIGFSIIGLDYAITLGVLATVLNVIPYIGSVMAAVPAVIIGLITSPFMFIKVLIVLSLEAFIEGRLIQPQILGSNLKIHPVTILIVLLGAGRLFGLTGVIVGVPAFAVFKVIFTELYRIYRKNSPLYEEDEITPQPFEEEIDIEESYDEIDISQVVDEKKG</sequence>